<dbReference type="Proteomes" id="UP000019146">
    <property type="component" value="Chromosome 1"/>
</dbReference>
<gene>
    <name evidence="1" type="ORF">K788_0004955</name>
</gene>
<protein>
    <submittedName>
        <fullName evidence="1">Uncharacterized protein</fullName>
    </submittedName>
</protein>
<evidence type="ECO:0000313" key="2">
    <source>
        <dbReference type="Proteomes" id="UP000019146"/>
    </source>
</evidence>
<accession>A0A0P0R7Q9</accession>
<dbReference type="KEGG" id="bcai:K788_0004955"/>
<sequence>MHAAQRARLRRLVQCKFRAGLLHVVAPSLDGLRDAGSHAKKRARSTRVPS</sequence>
<dbReference type="EMBL" id="CP012746">
    <property type="protein sequence ID" value="ALL64267.1"/>
    <property type="molecule type" value="Genomic_DNA"/>
</dbReference>
<dbReference type="AlphaFoldDB" id="A0A0P0R7Q9"/>
<name>A0A0P0R7Q9_9BURK</name>
<reference evidence="1 2" key="1">
    <citation type="journal article" date="2014" name="Genome Announc.">
        <title>Draft Genome Sequence of the Haloacid-Degrading Burkholderia caribensis Strain MBA4.</title>
        <authorList>
            <person name="Pan Y."/>
            <person name="Kong K.F."/>
            <person name="Tsang J.S."/>
        </authorList>
    </citation>
    <scope>NUCLEOTIDE SEQUENCE [LARGE SCALE GENOMIC DNA]</scope>
    <source>
        <strain evidence="1 2">MBA4</strain>
    </source>
</reference>
<organism evidence="1 2">
    <name type="scientific">Paraburkholderia caribensis MBA4</name>
    <dbReference type="NCBI Taxonomy" id="1323664"/>
    <lineage>
        <taxon>Bacteria</taxon>
        <taxon>Pseudomonadati</taxon>
        <taxon>Pseudomonadota</taxon>
        <taxon>Betaproteobacteria</taxon>
        <taxon>Burkholderiales</taxon>
        <taxon>Burkholderiaceae</taxon>
        <taxon>Paraburkholderia</taxon>
    </lineage>
</organism>
<proteinExistence type="predicted"/>
<evidence type="ECO:0000313" key="1">
    <source>
        <dbReference type="EMBL" id="ALL64267.1"/>
    </source>
</evidence>